<dbReference type="PROSITE" id="PS00027">
    <property type="entry name" value="HOMEOBOX_1"/>
    <property type="match status" value="1"/>
</dbReference>
<comment type="subcellular location">
    <subcellularLocation>
        <location evidence="1 6 7">Nucleus</location>
    </subcellularLocation>
</comment>
<name>A0A1W4XEF4_AGRPL</name>
<dbReference type="KEGG" id="apln:108743349"/>
<dbReference type="InterPro" id="IPR001356">
    <property type="entry name" value="HD"/>
</dbReference>
<evidence type="ECO:0000256" key="2">
    <source>
        <dbReference type="ARBA" id="ARBA00022473"/>
    </source>
</evidence>
<dbReference type="Proteomes" id="UP000192223">
    <property type="component" value="Unplaced"/>
</dbReference>
<dbReference type="SUPFAM" id="SSF46689">
    <property type="entry name" value="Homeodomain-like"/>
    <property type="match status" value="1"/>
</dbReference>
<dbReference type="InParanoid" id="A0A1W4XEF4"/>
<feature type="compositionally biased region" description="Low complexity" evidence="8">
    <location>
        <begin position="166"/>
        <end position="184"/>
    </location>
</feature>
<feature type="compositionally biased region" description="Polar residues" evidence="8">
    <location>
        <begin position="229"/>
        <end position="247"/>
    </location>
</feature>
<feature type="compositionally biased region" description="Low complexity" evidence="8">
    <location>
        <begin position="191"/>
        <end position="222"/>
    </location>
</feature>
<accession>A0A1W4XEF4</accession>
<dbReference type="GO" id="GO:0000978">
    <property type="term" value="F:RNA polymerase II cis-regulatory region sequence-specific DNA binding"/>
    <property type="evidence" value="ECO:0007669"/>
    <property type="project" value="TreeGrafter"/>
</dbReference>
<dbReference type="GeneID" id="108743349"/>
<evidence type="ECO:0000313" key="11">
    <source>
        <dbReference type="RefSeq" id="XP_018334394.1"/>
    </source>
</evidence>
<evidence type="ECO:0000256" key="5">
    <source>
        <dbReference type="ARBA" id="ARBA00023242"/>
    </source>
</evidence>
<keyword evidence="4 6" id="KW-0371">Homeobox</keyword>
<proteinExistence type="predicted"/>
<dbReference type="SMART" id="SM00389">
    <property type="entry name" value="HOX"/>
    <property type="match status" value="1"/>
</dbReference>
<keyword evidence="2" id="KW-0217">Developmental protein</keyword>
<evidence type="ECO:0000256" key="1">
    <source>
        <dbReference type="ARBA" id="ARBA00004123"/>
    </source>
</evidence>
<dbReference type="PANTHER" id="PTHR45793:SF5">
    <property type="entry name" value="HOMEOTIC PROTEIN OCELLILESS"/>
    <property type="match status" value="1"/>
</dbReference>
<dbReference type="Pfam" id="PF00046">
    <property type="entry name" value="Homeodomain"/>
    <property type="match status" value="1"/>
</dbReference>
<organism evidence="10 11">
    <name type="scientific">Agrilus planipennis</name>
    <name type="common">Emerald ash borer</name>
    <name type="synonym">Agrilus marcopoli</name>
    <dbReference type="NCBI Taxonomy" id="224129"/>
    <lineage>
        <taxon>Eukaryota</taxon>
        <taxon>Metazoa</taxon>
        <taxon>Ecdysozoa</taxon>
        <taxon>Arthropoda</taxon>
        <taxon>Hexapoda</taxon>
        <taxon>Insecta</taxon>
        <taxon>Pterygota</taxon>
        <taxon>Neoptera</taxon>
        <taxon>Endopterygota</taxon>
        <taxon>Coleoptera</taxon>
        <taxon>Polyphaga</taxon>
        <taxon>Elateriformia</taxon>
        <taxon>Buprestoidea</taxon>
        <taxon>Buprestidae</taxon>
        <taxon>Agrilinae</taxon>
        <taxon>Agrilus</taxon>
    </lineage>
</organism>
<dbReference type="Gene3D" id="1.10.10.60">
    <property type="entry name" value="Homeodomain-like"/>
    <property type="match status" value="1"/>
</dbReference>
<dbReference type="AlphaFoldDB" id="A0A1W4XEF4"/>
<dbReference type="GO" id="GO:0005634">
    <property type="term" value="C:nucleus"/>
    <property type="evidence" value="ECO:0007669"/>
    <property type="project" value="UniProtKB-SubCell"/>
</dbReference>
<dbReference type="PROSITE" id="PS50071">
    <property type="entry name" value="HOMEOBOX_2"/>
    <property type="match status" value="1"/>
</dbReference>
<dbReference type="InterPro" id="IPR017970">
    <property type="entry name" value="Homeobox_CS"/>
</dbReference>
<evidence type="ECO:0000256" key="7">
    <source>
        <dbReference type="RuleBase" id="RU000682"/>
    </source>
</evidence>
<dbReference type="RefSeq" id="XP_018334394.1">
    <property type="nucleotide sequence ID" value="XM_018478892.2"/>
</dbReference>
<keyword evidence="3 6" id="KW-0238">DNA-binding</keyword>
<evidence type="ECO:0000256" key="8">
    <source>
        <dbReference type="SAM" id="MobiDB-lite"/>
    </source>
</evidence>
<evidence type="ECO:0000256" key="3">
    <source>
        <dbReference type="ARBA" id="ARBA00023125"/>
    </source>
</evidence>
<dbReference type="PANTHER" id="PTHR45793">
    <property type="entry name" value="HOMEOBOX PROTEIN"/>
    <property type="match status" value="1"/>
</dbReference>
<feature type="domain" description="Homeobox" evidence="9">
    <location>
        <begin position="107"/>
        <end position="167"/>
    </location>
</feature>
<dbReference type="STRING" id="224129.A0A1W4XEF4"/>
<sequence length="361" mass="39394">MKLSFNRNCITTSPSAVSENVVAAVAAAAVTAGGGGAGTNGLLARMNMAGYLKSSAAGPHPHGHFPGHHSLSSGIPMPALTPFGLPHSLDPVTFPQVFPYLSGVNPRKQRRERTTFTRAQLDVLEALFAKTRYPDIFMREEVALKINLPESRVQVWFKNRRAKCRQQLQQQQNKPSPRTPTTPTKAKGSKPSPVIPVTSSTTTNNIPPTPSSSVSPSSTTINIKKESPQLLNTYRSTNGNVTPVGSNTSSVIATPSPPITPSSNTSLSYQHDSFNTFNWHTNGHSPPPHHYYGQNYNAAYYSQMEYFNQQNGQNQMQMGNHMGGAYQMGSYSMTMGMSAGHHQNFSPRHPDCSLDYMNQMV</sequence>
<feature type="DNA-binding region" description="Homeobox" evidence="6">
    <location>
        <begin position="109"/>
        <end position="168"/>
    </location>
</feature>
<dbReference type="InterPro" id="IPR009057">
    <property type="entry name" value="Homeodomain-like_sf"/>
</dbReference>
<dbReference type="OrthoDB" id="6159439at2759"/>
<dbReference type="FunFam" id="1.10.10.60:FF:000142">
    <property type="entry name" value="homeobox protein OTX2 isoform X2"/>
    <property type="match status" value="1"/>
</dbReference>
<evidence type="ECO:0000256" key="6">
    <source>
        <dbReference type="PROSITE-ProRule" id="PRU00108"/>
    </source>
</evidence>
<protein>
    <submittedName>
        <fullName evidence="11">Homeotic protein ocelliless isoform X1</fullName>
    </submittedName>
</protein>
<evidence type="ECO:0000256" key="4">
    <source>
        <dbReference type="ARBA" id="ARBA00023155"/>
    </source>
</evidence>
<evidence type="ECO:0000313" key="10">
    <source>
        <dbReference type="Proteomes" id="UP000192223"/>
    </source>
</evidence>
<gene>
    <name evidence="11" type="primary">LOC108743349</name>
</gene>
<evidence type="ECO:0000259" key="9">
    <source>
        <dbReference type="PROSITE" id="PS50071"/>
    </source>
</evidence>
<keyword evidence="10" id="KW-1185">Reference proteome</keyword>
<reference evidence="11" key="1">
    <citation type="submission" date="2025-08" db="UniProtKB">
        <authorList>
            <consortium name="RefSeq"/>
        </authorList>
    </citation>
    <scope>IDENTIFICATION</scope>
    <source>
        <tissue evidence="11">Entire body</tissue>
    </source>
</reference>
<dbReference type="CDD" id="cd00086">
    <property type="entry name" value="homeodomain"/>
    <property type="match status" value="1"/>
</dbReference>
<dbReference type="GO" id="GO:0000981">
    <property type="term" value="F:DNA-binding transcription factor activity, RNA polymerase II-specific"/>
    <property type="evidence" value="ECO:0007669"/>
    <property type="project" value="InterPro"/>
</dbReference>
<feature type="region of interest" description="Disordered" evidence="8">
    <location>
        <begin position="164"/>
        <end position="267"/>
    </location>
</feature>
<keyword evidence="5 6" id="KW-0539">Nucleus</keyword>